<organism evidence="10 11">
    <name type="scientific">Clavispora lusitaniae</name>
    <name type="common">Candida lusitaniae</name>
    <dbReference type="NCBI Taxonomy" id="36911"/>
    <lineage>
        <taxon>Eukaryota</taxon>
        <taxon>Fungi</taxon>
        <taxon>Dikarya</taxon>
        <taxon>Ascomycota</taxon>
        <taxon>Saccharomycotina</taxon>
        <taxon>Pichiomycetes</taxon>
        <taxon>Metschnikowiaceae</taxon>
        <taxon>Clavispora</taxon>
    </lineage>
</organism>
<dbReference type="GO" id="GO:0005634">
    <property type="term" value="C:nucleus"/>
    <property type="evidence" value="ECO:0007669"/>
    <property type="project" value="UniProtKB-SubCell"/>
</dbReference>
<evidence type="ECO:0000313" key="10">
    <source>
        <dbReference type="EMBL" id="OVF06949.1"/>
    </source>
</evidence>
<dbReference type="GO" id="GO:0006417">
    <property type="term" value="P:regulation of translation"/>
    <property type="evidence" value="ECO:0007669"/>
    <property type="project" value="UniProtKB-KW"/>
</dbReference>
<evidence type="ECO:0000256" key="7">
    <source>
        <dbReference type="ARBA" id="ARBA00023163"/>
    </source>
</evidence>
<dbReference type="PANTHER" id="PTHR28290">
    <property type="entry name" value="ENHANCER OF TRANSLATION TERMINATION 1"/>
    <property type="match status" value="1"/>
</dbReference>
<evidence type="ECO:0000256" key="5">
    <source>
        <dbReference type="ARBA" id="ARBA00022845"/>
    </source>
</evidence>
<dbReference type="InterPro" id="IPR024318">
    <property type="entry name" value="Nro1/ETT1"/>
</dbReference>
<dbReference type="GO" id="GO:2000640">
    <property type="term" value="P:positive regulation of SREBP signaling pathway"/>
    <property type="evidence" value="ECO:0007669"/>
    <property type="project" value="TreeGrafter"/>
</dbReference>
<evidence type="ECO:0000313" key="11">
    <source>
        <dbReference type="Proteomes" id="UP000195602"/>
    </source>
</evidence>
<dbReference type="EMBL" id="LYUB02000016">
    <property type="protein sequence ID" value="OVF06949.1"/>
    <property type="molecule type" value="Genomic_DNA"/>
</dbReference>
<dbReference type="AlphaFoldDB" id="A0AA91T0B6"/>
<evidence type="ECO:0000256" key="9">
    <source>
        <dbReference type="SAM" id="MobiDB-lite"/>
    </source>
</evidence>
<comment type="function">
    <text evidence="1">Required for correct translation termination and probably involved in regulation of hypoxic gene expression.</text>
</comment>
<keyword evidence="5" id="KW-0810">Translation regulation</keyword>
<accession>A0AA91T0B6</accession>
<comment type="subcellular location">
    <subcellularLocation>
        <location evidence="2">Nucleus</location>
    </subcellularLocation>
</comment>
<dbReference type="PANTHER" id="PTHR28290:SF1">
    <property type="entry name" value="ENHANCER OF TRANSLATION TERMINATION 1"/>
    <property type="match status" value="1"/>
</dbReference>
<keyword evidence="8" id="KW-0539">Nucleus</keyword>
<dbReference type="Proteomes" id="UP000195602">
    <property type="component" value="Unassembled WGS sequence"/>
</dbReference>
<evidence type="ECO:0000256" key="6">
    <source>
        <dbReference type="ARBA" id="ARBA00023015"/>
    </source>
</evidence>
<name>A0AA91T0B6_CLALS</name>
<proteinExistence type="inferred from homology"/>
<dbReference type="KEGG" id="clus:A9F13_16g00440"/>
<dbReference type="Pfam" id="PF12753">
    <property type="entry name" value="Nro1"/>
    <property type="match status" value="1"/>
</dbReference>
<keyword evidence="6" id="KW-0805">Transcription regulation</keyword>
<reference evidence="10 11" key="1">
    <citation type="submission" date="2017-04" db="EMBL/GenBank/DDBJ databases">
        <title>Draft genome of the yeast Clavispora lusitaniae type strain CBS 6936.</title>
        <authorList>
            <person name="Durrens P."/>
            <person name="Klopp C."/>
            <person name="Biteau N."/>
            <person name="Fitton-Ouhabi V."/>
            <person name="Dementhon K."/>
            <person name="Accoceberry I."/>
            <person name="Sherman D.J."/>
            <person name="Noel T."/>
        </authorList>
    </citation>
    <scope>NUCLEOTIDE SEQUENCE [LARGE SCALE GENOMIC DNA]</scope>
    <source>
        <strain evidence="10 11">CBS 6936</strain>
    </source>
</reference>
<feature type="compositionally biased region" description="Polar residues" evidence="9">
    <location>
        <begin position="25"/>
        <end position="35"/>
    </location>
</feature>
<evidence type="ECO:0000256" key="1">
    <source>
        <dbReference type="ARBA" id="ARBA00003395"/>
    </source>
</evidence>
<evidence type="ECO:0000256" key="3">
    <source>
        <dbReference type="ARBA" id="ARBA00007273"/>
    </source>
</evidence>
<protein>
    <recommendedName>
        <fullName evidence="4">Enhancer of translation termination 1</fullName>
    </recommendedName>
</protein>
<evidence type="ECO:0000256" key="2">
    <source>
        <dbReference type="ARBA" id="ARBA00004123"/>
    </source>
</evidence>
<keyword evidence="7" id="KW-0804">Transcription</keyword>
<comment type="similarity">
    <text evidence="3">Belongs to the ETT1 family.</text>
</comment>
<sequence>MAPKRPLGIGKAAKAKKQKKESTENESVGETAASNELTVELDEEIEANDAVAQLKALWKTYFASEDKSELMLNGIIHECDRILRKTHNTKEQDEDDEKIELSGRFYAIYALALSSLAFYHTEDLKKVNDFFAEAFDRIESGRKAFPDSVDLAFAEAKIMISRIPLVEVSQLLVDSRVGKERSDVSKSLDASLAKWEEAQKQAVAQNHFHHYNAENFDFLQALDDLLDMVDNFGQEIMEGEDSDAEEDEKPHVELDEGHPLFAIKSSDKYNLWWREQTIAFLDHLNKNIENASAKELPALAVLKRELCKRLGQSYLMEAEVPANVFTTLSYYSKDAESLNGLTRVEAQKISQDLFKRALTYLKQAQDEQEPETWVNVAEAMISLGNTYEIDSKEQEETYKEAEAILVKANNATNGKYEDILENLMQG</sequence>
<gene>
    <name evidence="10" type="ORF">A9F13_16g00440</name>
</gene>
<comment type="caution">
    <text evidence="10">The sequence shown here is derived from an EMBL/GenBank/DDBJ whole genome shotgun (WGS) entry which is preliminary data.</text>
</comment>
<feature type="region of interest" description="Disordered" evidence="9">
    <location>
        <begin position="1"/>
        <end position="35"/>
    </location>
</feature>
<evidence type="ECO:0000256" key="8">
    <source>
        <dbReference type="ARBA" id="ARBA00023242"/>
    </source>
</evidence>
<evidence type="ECO:0000256" key="4">
    <source>
        <dbReference type="ARBA" id="ARBA00017359"/>
    </source>
</evidence>